<gene>
    <name evidence="1" type="ORF">MENTE1834_LOCUS15163</name>
</gene>
<protein>
    <submittedName>
        <fullName evidence="1">Uncharacterized protein</fullName>
    </submittedName>
</protein>
<evidence type="ECO:0000313" key="2">
    <source>
        <dbReference type="Proteomes" id="UP001497535"/>
    </source>
</evidence>
<proteinExistence type="predicted"/>
<sequence length="385" mass="41108">MFEMQQTSLTDQHLIIPTSNNTNKTTKTNRTTTNNNNNTNFVLESWNTSQHVGEQNIISSNRVSSNRVSSDLVSTTTLMPSFPSSFVGGVGGGVGSSPLDELIKIQERLNHDGEFPSSTASSSFTPKLPASSSSLSQLKDSHLLQQPTSSEENLETSTLFDPLIATQQLGNLSSYSSPFVLDPSSPSALMLSSYAQLAPTMAAAVAQAAASTSWSGEMAALLCRGEGDGINSAAGFRGSWGGDGSGYLGNALGALVQPSQTSFSGNFFSSTTSDRSSLSQSYPSFSASFADLKTLATTRELQQNIQETNILQPQERSFSTSSTSTIISQFDQHKLRSSKNNNIGKQSSQQLKNKAGGKMRTSVNTKNNCECPNCKELERLGESLK</sequence>
<accession>A0ACB0YQH9</accession>
<keyword evidence="2" id="KW-1185">Reference proteome</keyword>
<organism evidence="1 2">
    <name type="scientific">Meloidogyne enterolobii</name>
    <name type="common">Root-knot nematode worm</name>
    <name type="synonym">Meloidogyne mayaguensis</name>
    <dbReference type="NCBI Taxonomy" id="390850"/>
    <lineage>
        <taxon>Eukaryota</taxon>
        <taxon>Metazoa</taxon>
        <taxon>Ecdysozoa</taxon>
        <taxon>Nematoda</taxon>
        <taxon>Chromadorea</taxon>
        <taxon>Rhabditida</taxon>
        <taxon>Tylenchina</taxon>
        <taxon>Tylenchomorpha</taxon>
        <taxon>Tylenchoidea</taxon>
        <taxon>Meloidogynidae</taxon>
        <taxon>Meloidogyninae</taxon>
        <taxon>Meloidogyne</taxon>
    </lineage>
</organism>
<dbReference type="Proteomes" id="UP001497535">
    <property type="component" value="Unassembled WGS sequence"/>
</dbReference>
<evidence type="ECO:0000313" key="1">
    <source>
        <dbReference type="EMBL" id="CAK5057299.1"/>
    </source>
</evidence>
<name>A0ACB0YQH9_MELEN</name>
<reference evidence="1" key="1">
    <citation type="submission" date="2023-11" db="EMBL/GenBank/DDBJ databases">
        <authorList>
            <person name="Poullet M."/>
        </authorList>
    </citation>
    <scope>NUCLEOTIDE SEQUENCE</scope>
    <source>
        <strain evidence="1">E1834</strain>
    </source>
</reference>
<dbReference type="EMBL" id="CAVMJV010000016">
    <property type="protein sequence ID" value="CAK5057299.1"/>
    <property type="molecule type" value="Genomic_DNA"/>
</dbReference>
<comment type="caution">
    <text evidence="1">The sequence shown here is derived from an EMBL/GenBank/DDBJ whole genome shotgun (WGS) entry which is preliminary data.</text>
</comment>